<evidence type="ECO:0000313" key="3">
    <source>
        <dbReference type="Proteomes" id="UP000027855"/>
    </source>
</evidence>
<organism evidence="2 3">
    <name type="scientific">Streptococcus salivarius</name>
    <dbReference type="NCBI Taxonomy" id="1304"/>
    <lineage>
        <taxon>Bacteria</taxon>
        <taxon>Bacillati</taxon>
        <taxon>Bacillota</taxon>
        <taxon>Bacilli</taxon>
        <taxon>Lactobacillales</taxon>
        <taxon>Streptococcaceae</taxon>
        <taxon>Streptococcus</taxon>
    </lineage>
</organism>
<comment type="caution">
    <text evidence="2">The sequence shown here is derived from an EMBL/GenBank/DDBJ whole genome shotgun (WGS) entry which is preliminary data.</text>
</comment>
<evidence type="ECO:0000313" key="2">
    <source>
        <dbReference type="EMBL" id="KEO43256.1"/>
    </source>
</evidence>
<accession>A0A074IR16</accession>
<name>A0A074IR16_STRSL</name>
<sequence length="102" mass="11658">MKTFQLTAKKKITLALLVVIALALLIFIINVQMNQPDNLPANYMERLKNPGMTGDYIGLWKSRWHEENKAWLYPAKQYAIYAVVALACLSAWVAASKAKFWK</sequence>
<dbReference type="Proteomes" id="UP000027855">
    <property type="component" value="Unassembled WGS sequence"/>
</dbReference>
<protein>
    <submittedName>
        <fullName evidence="2">Uncharacterized protein</fullName>
    </submittedName>
</protein>
<keyword evidence="1" id="KW-1133">Transmembrane helix</keyword>
<keyword evidence="1" id="KW-0472">Membrane</keyword>
<proteinExistence type="predicted"/>
<evidence type="ECO:0000256" key="1">
    <source>
        <dbReference type="SAM" id="Phobius"/>
    </source>
</evidence>
<feature type="transmembrane region" description="Helical" evidence="1">
    <location>
        <begin position="12"/>
        <end position="33"/>
    </location>
</feature>
<dbReference type="RefSeq" id="WP_037603896.1">
    <property type="nucleotide sequence ID" value="NZ_JADPCF010000001.1"/>
</dbReference>
<dbReference type="AlphaFoldDB" id="A0A074IR16"/>
<dbReference type="EMBL" id="JJMT01000033">
    <property type="protein sequence ID" value="KEO43256.1"/>
    <property type="molecule type" value="Genomic_DNA"/>
</dbReference>
<feature type="transmembrane region" description="Helical" evidence="1">
    <location>
        <begin position="78"/>
        <end position="95"/>
    </location>
</feature>
<reference evidence="2 3" key="1">
    <citation type="submission" date="2014-04" db="EMBL/GenBank/DDBJ databases">
        <title>Variable characteristics of bacteriocin-producing Streptococcus salivarius strains isolated from Malaysian subjects.</title>
        <authorList>
            <person name="Philip K."/>
            <person name="Barbour A."/>
        </authorList>
    </citation>
    <scope>NUCLEOTIDE SEQUENCE [LARGE SCALE GENOMIC DNA]</scope>
    <source>
        <strain evidence="2 3">NU10</strain>
    </source>
</reference>
<gene>
    <name evidence="2" type="ORF">DL07_07040</name>
</gene>
<keyword evidence="1" id="KW-0812">Transmembrane</keyword>